<sequence>MRSRKETRLVMSCHQALFQPGRPSGADRTDRGILPPEFSSRSSAGQRPALRPRTTQRVKVPMRLVTSPHYRDAALSVYIKIKALGRRPEACTAGIATLASYLYLSKSTVERAVAELRAEAADGIVELPQSSRRSLPGGYGTTARRRVRPMSAQELFVWVPVAASESLPPRLLRAYAVIAFAVAQKLPLTEGELAGHLRHHSGRRAGLPLSPAAAGEIIDRLAATGWITVVRRAGNRGRHHYLVHDGPVSLLTSPSSHPVSPIPDDASGHPGDEASLAYKEDTRIDRPDDDGALLSPAEGEKRVVGFPARSVGPPPRPDRGCGPAFRGGGTVRPAPPHTVHPPYTGPRLTFSSRVHAVLEPVRLLLDRVNTYLLRRLGREIGRQLDEEAEVSRLRHRLTARFAVTSREDIRDPGRWLLGVALPRWGCANPDCESGILWSTRHPCRACAETALDRGRAGRPAASPPDGRTSPGPGPIARERVRVRELPPEAVRKLGKPATDHDRSEQRHPKRRDDHREQSRAAAPRPTQPEPEPGPPAAKAEPSRPPTDDAVAVLRTEPAAVVRTAGERGTREAFPTAAKL</sequence>
<evidence type="ECO:0000313" key="2">
    <source>
        <dbReference type="EMBL" id="MBB0242871.1"/>
    </source>
</evidence>
<dbReference type="RefSeq" id="WP_182604627.1">
    <property type="nucleotide sequence ID" value="NZ_VKHT01000024.1"/>
</dbReference>
<name>A0A7W3T9R8_9ACTN</name>
<dbReference type="EMBL" id="VKHT01000024">
    <property type="protein sequence ID" value="MBB0242871.1"/>
    <property type="molecule type" value="Genomic_DNA"/>
</dbReference>
<evidence type="ECO:0000256" key="1">
    <source>
        <dbReference type="SAM" id="MobiDB-lite"/>
    </source>
</evidence>
<accession>A0A7W3T9R8</accession>
<organism evidence="2 3">
    <name type="scientific">Streptomyces alkaliphilus</name>
    <dbReference type="NCBI Taxonomy" id="1472722"/>
    <lineage>
        <taxon>Bacteria</taxon>
        <taxon>Bacillati</taxon>
        <taxon>Actinomycetota</taxon>
        <taxon>Actinomycetes</taxon>
        <taxon>Kitasatosporales</taxon>
        <taxon>Streptomycetaceae</taxon>
        <taxon>Streptomyces</taxon>
    </lineage>
</organism>
<dbReference type="Proteomes" id="UP000538929">
    <property type="component" value="Unassembled WGS sequence"/>
</dbReference>
<reference evidence="3" key="1">
    <citation type="submission" date="2019-10" db="EMBL/GenBank/DDBJ databases">
        <title>Streptomyces sp. nov., a novel actinobacterium isolated from alkaline environment.</title>
        <authorList>
            <person name="Golinska P."/>
        </authorList>
    </citation>
    <scope>NUCLEOTIDE SEQUENCE [LARGE SCALE GENOMIC DNA]</scope>
    <source>
        <strain evidence="3">DSM 42118</strain>
    </source>
</reference>
<feature type="compositionally biased region" description="Basic and acidic residues" evidence="1">
    <location>
        <begin position="476"/>
        <end position="518"/>
    </location>
</feature>
<feature type="region of interest" description="Disordered" evidence="1">
    <location>
        <begin position="252"/>
        <end position="299"/>
    </location>
</feature>
<feature type="region of interest" description="Disordered" evidence="1">
    <location>
        <begin position="18"/>
        <end position="56"/>
    </location>
</feature>
<dbReference type="AlphaFoldDB" id="A0A7W3T9R8"/>
<feature type="compositionally biased region" description="Basic and acidic residues" evidence="1">
    <location>
        <begin position="266"/>
        <end position="286"/>
    </location>
</feature>
<proteinExistence type="predicted"/>
<evidence type="ECO:0000313" key="3">
    <source>
        <dbReference type="Proteomes" id="UP000538929"/>
    </source>
</evidence>
<feature type="compositionally biased region" description="Pro residues" evidence="1">
    <location>
        <begin position="525"/>
        <end position="535"/>
    </location>
</feature>
<protein>
    <submittedName>
        <fullName evidence="2">Uncharacterized protein</fullName>
    </submittedName>
</protein>
<comment type="caution">
    <text evidence="2">The sequence shown here is derived from an EMBL/GenBank/DDBJ whole genome shotgun (WGS) entry which is preliminary data.</text>
</comment>
<gene>
    <name evidence="2" type="ORF">FNQ90_01805</name>
</gene>
<feature type="region of interest" description="Disordered" evidence="1">
    <location>
        <begin position="453"/>
        <end position="579"/>
    </location>
</feature>
<keyword evidence="3" id="KW-1185">Reference proteome</keyword>